<dbReference type="Gene3D" id="3.30.70.1140">
    <property type="entry name" value="Phospho-2-dehydro-3-deoxyheptonate aldolase, domain 1"/>
    <property type="match status" value="1"/>
</dbReference>
<evidence type="ECO:0000259" key="3">
    <source>
        <dbReference type="Pfam" id="PF18152"/>
    </source>
</evidence>
<organism evidence="4">
    <name type="scientific">marine metagenome</name>
    <dbReference type="NCBI Taxonomy" id="408172"/>
    <lineage>
        <taxon>unclassified sequences</taxon>
        <taxon>metagenomes</taxon>
        <taxon>ecological metagenomes</taxon>
    </lineage>
</organism>
<dbReference type="Gene3D" id="3.20.20.70">
    <property type="entry name" value="Aldolase class I"/>
    <property type="match status" value="1"/>
</dbReference>
<protein>
    <recommendedName>
        <fullName evidence="5">DAHP synthetase I/KDSA domain-containing protein</fullName>
    </recommendedName>
</protein>
<sequence>MMIVMEEEAAENQIEEVVAKLDDLGFDVHRSTGSLRTILGAVGGNREFDPRLFQVMDGVNEVIRITEPYKLASRTFQRTNSIVEIGDVRIGGDEVIVMAGPCSAESEEQVETTAAAVKASGAKILRGGAFKPRSSPYSFQGLGEEGLQMLRKAADRHDLKLVSEVMDISQLDLVSKYADLLQVGARNMQNFTLLRELGRRRHPVLLKRGLSATIEEWLMSAEYILAGGNSAVVLCERGIRTFENYTRNTLDISAIPVIHQLSHLPIISDPSHGIGLRDKVAPMARASIAAGADGLIIEVHCDPDNAKSDGAQSMYPEQFDRLMA</sequence>
<proteinExistence type="predicted"/>
<dbReference type="InterPro" id="IPR041071">
    <property type="entry name" value="DAHP_snth_FXD"/>
</dbReference>
<dbReference type="InterPro" id="IPR013785">
    <property type="entry name" value="Aldolase_TIM"/>
</dbReference>
<dbReference type="InterPro" id="IPR006268">
    <property type="entry name" value="DAHP_syn_2"/>
</dbReference>
<feature type="domain" description="DAHP synthetase I/KDSA" evidence="2">
    <location>
        <begin position="87"/>
        <end position="321"/>
    </location>
</feature>
<dbReference type="NCBIfam" id="NF006421">
    <property type="entry name" value="PRK08673.1"/>
    <property type="match status" value="1"/>
</dbReference>
<evidence type="ECO:0000313" key="4">
    <source>
        <dbReference type="EMBL" id="SVA74316.1"/>
    </source>
</evidence>
<gene>
    <name evidence="4" type="ORF">METZ01_LOCUS127170</name>
</gene>
<dbReference type="NCBIfam" id="TIGR01361">
    <property type="entry name" value="DAHP_synth_Bsub"/>
    <property type="match status" value="1"/>
</dbReference>
<feature type="non-terminal residue" evidence="4">
    <location>
        <position position="324"/>
    </location>
</feature>
<dbReference type="Pfam" id="PF00793">
    <property type="entry name" value="DAHP_synth_1"/>
    <property type="match status" value="1"/>
</dbReference>
<evidence type="ECO:0000256" key="1">
    <source>
        <dbReference type="ARBA" id="ARBA00022679"/>
    </source>
</evidence>
<dbReference type="PANTHER" id="PTHR43018:SF2">
    <property type="entry name" value="PHOSPHO-2-DEHYDRO-3-DEOXYHEPTONATE ALDOLASE"/>
    <property type="match status" value="1"/>
</dbReference>
<dbReference type="PANTHER" id="PTHR43018">
    <property type="entry name" value="PHOSPHO-2-DEHYDRO-3-DEOXYHEPTONATE ALDOLASE"/>
    <property type="match status" value="1"/>
</dbReference>
<feature type="domain" description="DAHP synthase ferredoxin-like" evidence="3">
    <location>
        <begin position="1"/>
        <end position="67"/>
    </location>
</feature>
<name>A0A381YB50_9ZZZZ</name>
<keyword evidence="1" id="KW-0808">Transferase</keyword>
<reference evidence="4" key="1">
    <citation type="submission" date="2018-05" db="EMBL/GenBank/DDBJ databases">
        <authorList>
            <person name="Lanie J.A."/>
            <person name="Ng W.-L."/>
            <person name="Kazmierczak K.M."/>
            <person name="Andrzejewski T.M."/>
            <person name="Davidsen T.M."/>
            <person name="Wayne K.J."/>
            <person name="Tettelin H."/>
            <person name="Glass J.I."/>
            <person name="Rusch D."/>
            <person name="Podicherti R."/>
            <person name="Tsui H.-C.T."/>
            <person name="Winkler M.E."/>
        </authorList>
    </citation>
    <scope>NUCLEOTIDE SEQUENCE</scope>
</reference>
<dbReference type="GO" id="GO:0016740">
    <property type="term" value="F:transferase activity"/>
    <property type="evidence" value="ECO:0007669"/>
    <property type="project" value="UniProtKB-KW"/>
</dbReference>
<dbReference type="InterPro" id="IPR006218">
    <property type="entry name" value="DAHP1/KDSA"/>
</dbReference>
<dbReference type="GO" id="GO:0016832">
    <property type="term" value="F:aldehyde-lyase activity"/>
    <property type="evidence" value="ECO:0007669"/>
    <property type="project" value="InterPro"/>
</dbReference>
<dbReference type="NCBIfam" id="NF009239">
    <property type="entry name" value="PRK12595.1"/>
    <property type="match status" value="1"/>
</dbReference>
<dbReference type="AlphaFoldDB" id="A0A381YB50"/>
<evidence type="ECO:0000259" key="2">
    <source>
        <dbReference type="Pfam" id="PF00793"/>
    </source>
</evidence>
<accession>A0A381YB50</accession>
<dbReference type="InterPro" id="IPR052899">
    <property type="entry name" value="Class-I_DAHP_synthase"/>
</dbReference>
<dbReference type="GO" id="GO:0009073">
    <property type="term" value="P:aromatic amino acid family biosynthetic process"/>
    <property type="evidence" value="ECO:0007669"/>
    <property type="project" value="InterPro"/>
</dbReference>
<dbReference type="Pfam" id="PF18152">
    <property type="entry name" value="DAHP_snth_FXD"/>
    <property type="match status" value="1"/>
</dbReference>
<dbReference type="SUPFAM" id="SSF51569">
    <property type="entry name" value="Aldolase"/>
    <property type="match status" value="1"/>
</dbReference>
<evidence type="ECO:0008006" key="5">
    <source>
        <dbReference type="Google" id="ProtNLM"/>
    </source>
</evidence>
<dbReference type="EMBL" id="UINC01017823">
    <property type="protein sequence ID" value="SVA74316.1"/>
    <property type="molecule type" value="Genomic_DNA"/>
</dbReference>